<dbReference type="EnsemblFungi" id="EJT70908">
    <property type="protein sequence ID" value="EJT70908"/>
    <property type="gene ID" value="GGTG_11931"/>
</dbReference>
<sequence length="260" mass="28621">MGNGKRAASQPGEGCRKKVRGLRPAGPSISDRDRREYQHTDNLSTYYEPPSYYPNPESAGQFATPAAAHPQITPSTLTPTTVSSHHEEYYAAPQATYRGDRSSVSDYTHDAYVPTAEEVMDSATLNRVSMTAAQGSAHGSRHNSRDWTGAQVRPLSLSRVPESPIAEQLWDRMNGYGAASTQSLPPFSTFARPLELTRARDDRNRLVQDAGNLIMGSHTPPPDGGMYQHTLEVEVEVEVEDHDLDIQFPDIVGYPHSKSL</sequence>
<feature type="compositionally biased region" description="Low complexity" evidence="1">
    <location>
        <begin position="70"/>
        <end position="83"/>
    </location>
</feature>
<dbReference type="Proteomes" id="UP000006039">
    <property type="component" value="Unassembled WGS sequence"/>
</dbReference>
<gene>
    <name evidence="3" type="primary">20352389</name>
    <name evidence="2" type="ORF">GGTG_11931</name>
</gene>
<dbReference type="RefSeq" id="XP_009228086.1">
    <property type="nucleotide sequence ID" value="XM_009229822.1"/>
</dbReference>
<dbReference type="OrthoDB" id="10494679at2759"/>
<evidence type="ECO:0000313" key="4">
    <source>
        <dbReference type="Proteomes" id="UP000006039"/>
    </source>
</evidence>
<evidence type="ECO:0000256" key="1">
    <source>
        <dbReference type="SAM" id="MobiDB-lite"/>
    </source>
</evidence>
<proteinExistence type="predicted"/>
<evidence type="ECO:0000313" key="3">
    <source>
        <dbReference type="EnsemblFungi" id="EJT70908"/>
    </source>
</evidence>
<reference evidence="2" key="3">
    <citation type="submission" date="2010-09" db="EMBL/GenBank/DDBJ databases">
        <title>Annotation of Gaeumannomyces graminis var. tritici R3-111a-1.</title>
        <authorList>
            <consortium name="The Broad Institute Genome Sequencing Platform"/>
            <person name="Ma L.-J."/>
            <person name="Dead R."/>
            <person name="Young S.K."/>
            <person name="Zeng Q."/>
            <person name="Gargeya S."/>
            <person name="Fitzgerald M."/>
            <person name="Haas B."/>
            <person name="Abouelleil A."/>
            <person name="Alvarado L."/>
            <person name="Arachchi H.M."/>
            <person name="Berlin A."/>
            <person name="Brown A."/>
            <person name="Chapman S.B."/>
            <person name="Chen Z."/>
            <person name="Dunbar C."/>
            <person name="Freedman E."/>
            <person name="Gearin G."/>
            <person name="Gellesch M."/>
            <person name="Goldberg J."/>
            <person name="Griggs A."/>
            <person name="Gujja S."/>
            <person name="Heiman D."/>
            <person name="Howarth C."/>
            <person name="Larson L."/>
            <person name="Lui A."/>
            <person name="MacDonald P.J.P."/>
            <person name="Mehta T."/>
            <person name="Montmayeur A."/>
            <person name="Murphy C."/>
            <person name="Neiman D."/>
            <person name="Pearson M."/>
            <person name="Priest M."/>
            <person name="Roberts A."/>
            <person name="Saif S."/>
            <person name="Shea T."/>
            <person name="Shenoy N."/>
            <person name="Sisk P."/>
            <person name="Stolte C."/>
            <person name="Sykes S."/>
            <person name="Yandava C."/>
            <person name="Wortman J."/>
            <person name="Nusbaum C."/>
            <person name="Birren B."/>
        </authorList>
    </citation>
    <scope>NUCLEOTIDE SEQUENCE</scope>
    <source>
        <strain evidence="2">R3-111a-1</strain>
    </source>
</reference>
<feature type="region of interest" description="Disordered" evidence="1">
    <location>
        <begin position="1"/>
        <end position="84"/>
    </location>
</feature>
<dbReference type="GeneID" id="20352389"/>
<dbReference type="HOGENOM" id="CLU_1069760_0_0_1"/>
<reference evidence="4" key="1">
    <citation type="submission" date="2010-07" db="EMBL/GenBank/DDBJ databases">
        <title>The genome sequence of Gaeumannomyces graminis var. tritici strain R3-111a-1.</title>
        <authorList>
            <consortium name="The Broad Institute Genome Sequencing Platform"/>
            <person name="Ma L.-J."/>
            <person name="Dead R."/>
            <person name="Young S."/>
            <person name="Zeng Q."/>
            <person name="Koehrsen M."/>
            <person name="Alvarado L."/>
            <person name="Berlin A."/>
            <person name="Chapman S.B."/>
            <person name="Chen Z."/>
            <person name="Freedman E."/>
            <person name="Gellesch M."/>
            <person name="Goldberg J."/>
            <person name="Griggs A."/>
            <person name="Gujja S."/>
            <person name="Heilman E.R."/>
            <person name="Heiman D."/>
            <person name="Hepburn T."/>
            <person name="Howarth C."/>
            <person name="Jen D."/>
            <person name="Larson L."/>
            <person name="Mehta T."/>
            <person name="Neiman D."/>
            <person name="Pearson M."/>
            <person name="Roberts A."/>
            <person name="Saif S."/>
            <person name="Shea T."/>
            <person name="Shenoy N."/>
            <person name="Sisk P."/>
            <person name="Stolte C."/>
            <person name="Sykes S."/>
            <person name="Walk T."/>
            <person name="White J."/>
            <person name="Yandava C."/>
            <person name="Haas B."/>
            <person name="Nusbaum C."/>
            <person name="Birren B."/>
        </authorList>
    </citation>
    <scope>NUCLEOTIDE SEQUENCE [LARGE SCALE GENOMIC DNA]</scope>
    <source>
        <strain evidence="4">R3-111a-1</strain>
    </source>
</reference>
<organism evidence="2">
    <name type="scientific">Gaeumannomyces tritici (strain R3-111a-1)</name>
    <name type="common">Wheat and barley take-all root rot fungus</name>
    <name type="synonym">Gaeumannomyces graminis var. tritici</name>
    <dbReference type="NCBI Taxonomy" id="644352"/>
    <lineage>
        <taxon>Eukaryota</taxon>
        <taxon>Fungi</taxon>
        <taxon>Dikarya</taxon>
        <taxon>Ascomycota</taxon>
        <taxon>Pezizomycotina</taxon>
        <taxon>Sordariomycetes</taxon>
        <taxon>Sordariomycetidae</taxon>
        <taxon>Magnaporthales</taxon>
        <taxon>Magnaporthaceae</taxon>
        <taxon>Gaeumannomyces</taxon>
    </lineage>
</organism>
<dbReference type="EMBL" id="GL385401">
    <property type="protein sequence ID" value="EJT70908.1"/>
    <property type="molecule type" value="Genomic_DNA"/>
</dbReference>
<feature type="compositionally biased region" description="Low complexity" evidence="1">
    <location>
        <begin position="46"/>
        <end position="58"/>
    </location>
</feature>
<dbReference type="VEuPathDB" id="FungiDB:GGTG_11931"/>
<protein>
    <submittedName>
        <fullName evidence="2 3">Uncharacterized protein</fullName>
    </submittedName>
</protein>
<reference evidence="2" key="2">
    <citation type="submission" date="2010-07" db="EMBL/GenBank/DDBJ databases">
        <authorList>
            <consortium name="The Broad Institute Genome Sequencing Platform"/>
            <consortium name="Broad Institute Genome Sequencing Center for Infectious Disease"/>
            <person name="Ma L.-J."/>
            <person name="Dead R."/>
            <person name="Young S."/>
            <person name="Zeng Q."/>
            <person name="Koehrsen M."/>
            <person name="Alvarado L."/>
            <person name="Berlin A."/>
            <person name="Chapman S.B."/>
            <person name="Chen Z."/>
            <person name="Freedman E."/>
            <person name="Gellesch M."/>
            <person name="Goldberg J."/>
            <person name="Griggs A."/>
            <person name="Gujja S."/>
            <person name="Heilman E.R."/>
            <person name="Heiman D."/>
            <person name="Hepburn T."/>
            <person name="Howarth C."/>
            <person name="Jen D."/>
            <person name="Larson L."/>
            <person name="Mehta T."/>
            <person name="Neiman D."/>
            <person name="Pearson M."/>
            <person name="Roberts A."/>
            <person name="Saif S."/>
            <person name="Shea T."/>
            <person name="Shenoy N."/>
            <person name="Sisk P."/>
            <person name="Stolte C."/>
            <person name="Sykes S."/>
            <person name="Walk T."/>
            <person name="White J."/>
            <person name="Yandava C."/>
            <person name="Haas B."/>
            <person name="Nusbaum C."/>
            <person name="Birren B."/>
        </authorList>
    </citation>
    <scope>NUCLEOTIDE SEQUENCE</scope>
    <source>
        <strain evidence="2">R3-111a-1</strain>
    </source>
</reference>
<dbReference type="eggNOG" id="ENOG502RN47">
    <property type="taxonomic scope" value="Eukaryota"/>
</dbReference>
<feature type="compositionally biased region" description="Basic and acidic residues" evidence="1">
    <location>
        <begin position="30"/>
        <end position="39"/>
    </location>
</feature>
<dbReference type="AlphaFoldDB" id="J3PEK0"/>
<evidence type="ECO:0000313" key="2">
    <source>
        <dbReference type="EMBL" id="EJT70908.1"/>
    </source>
</evidence>
<name>J3PEK0_GAET3</name>
<reference evidence="3" key="5">
    <citation type="submission" date="2018-04" db="UniProtKB">
        <authorList>
            <consortium name="EnsemblFungi"/>
        </authorList>
    </citation>
    <scope>IDENTIFICATION</scope>
    <source>
        <strain evidence="3">R3-111a-1</strain>
    </source>
</reference>
<accession>J3PEK0</accession>
<keyword evidence="4" id="KW-1185">Reference proteome</keyword>
<reference evidence="3" key="4">
    <citation type="journal article" date="2015" name="G3 (Bethesda)">
        <title>Genome sequences of three phytopathogenic species of the Magnaporthaceae family of fungi.</title>
        <authorList>
            <person name="Okagaki L.H."/>
            <person name="Nunes C.C."/>
            <person name="Sailsbery J."/>
            <person name="Clay B."/>
            <person name="Brown D."/>
            <person name="John T."/>
            <person name="Oh Y."/>
            <person name="Young N."/>
            <person name="Fitzgerald M."/>
            <person name="Haas B.J."/>
            <person name="Zeng Q."/>
            <person name="Young S."/>
            <person name="Adiconis X."/>
            <person name="Fan L."/>
            <person name="Levin J.Z."/>
            <person name="Mitchell T.K."/>
            <person name="Okubara P.A."/>
            <person name="Farman M.L."/>
            <person name="Kohn L.M."/>
            <person name="Birren B."/>
            <person name="Ma L.-J."/>
            <person name="Dean R.A."/>
        </authorList>
    </citation>
    <scope>NUCLEOTIDE SEQUENCE</scope>
    <source>
        <strain evidence="3">R3-111a-1</strain>
    </source>
</reference>